<dbReference type="EMBL" id="RRCN01000002">
    <property type="protein sequence ID" value="RRJ54833.1"/>
    <property type="molecule type" value="Genomic_DNA"/>
</dbReference>
<dbReference type="Proteomes" id="UP000267017">
    <property type="component" value="Unassembled WGS sequence"/>
</dbReference>
<reference evidence="1 2" key="1">
    <citation type="submission" date="2018-11" db="EMBL/GenBank/DDBJ databases">
        <title>Genome sequencing of Paenibacillus sp. KCOM 3021 (= ChDC PVNT-B20).</title>
        <authorList>
            <person name="Kook J.-K."/>
            <person name="Park S.-N."/>
            <person name="Lim Y.K."/>
        </authorList>
    </citation>
    <scope>NUCLEOTIDE SEQUENCE [LARGE SCALE GENOMIC DNA]</scope>
    <source>
        <strain evidence="1 2">KCOM 3021</strain>
    </source>
</reference>
<sequence length="139" mass="16009">MKNHIVYLNHKNRSSYKLILKAYAKQVLLDKGEVHYLDLSTDSDRFDGLLPECYYYGDESAFESFLLNITIDLKKRLTILQNGESVDNYPFVTVIVVDIENENNQLSLSTAIAPYIDYIRSLKYAFFLLGLDLKLANSN</sequence>
<evidence type="ECO:0000313" key="2">
    <source>
        <dbReference type="Proteomes" id="UP000267017"/>
    </source>
</evidence>
<accession>A0A3P3TEH4</accession>
<comment type="caution">
    <text evidence="1">The sequence shown here is derived from an EMBL/GenBank/DDBJ whole genome shotgun (WGS) entry which is preliminary data.</text>
</comment>
<protein>
    <submittedName>
        <fullName evidence="1">Uncharacterized protein</fullName>
    </submittedName>
</protein>
<name>A0A3P3TEH4_9BACL</name>
<keyword evidence="2" id="KW-1185">Reference proteome</keyword>
<dbReference type="AlphaFoldDB" id="A0A3P3TEH4"/>
<evidence type="ECO:0000313" key="1">
    <source>
        <dbReference type="EMBL" id="RRJ54833.1"/>
    </source>
</evidence>
<dbReference type="RefSeq" id="WP_128635917.1">
    <property type="nucleotide sequence ID" value="NZ_RRCN01000002.1"/>
</dbReference>
<organism evidence="1 2">
    <name type="scientific">Paenibacillus oralis</name>
    <dbReference type="NCBI Taxonomy" id="2490856"/>
    <lineage>
        <taxon>Bacteria</taxon>
        <taxon>Bacillati</taxon>
        <taxon>Bacillota</taxon>
        <taxon>Bacilli</taxon>
        <taxon>Bacillales</taxon>
        <taxon>Paenibacillaceae</taxon>
        <taxon>Paenibacillus</taxon>
    </lineage>
</organism>
<proteinExistence type="predicted"/>
<gene>
    <name evidence="1" type="ORF">EHV15_35255</name>
</gene>